<dbReference type="OrthoDB" id="196131at2759"/>
<evidence type="ECO:0000256" key="4">
    <source>
        <dbReference type="ARBA" id="ARBA00022801"/>
    </source>
</evidence>
<evidence type="ECO:0000259" key="11">
    <source>
        <dbReference type="PROSITE" id="PS51192"/>
    </source>
</evidence>
<feature type="region of interest" description="Disordered" evidence="10">
    <location>
        <begin position="468"/>
        <end position="490"/>
    </location>
</feature>
<protein>
    <recommendedName>
        <fullName evidence="2">RNA helicase</fullName>
        <ecNumber evidence="2">3.6.4.13</ecNumber>
    </recommendedName>
</protein>
<feature type="compositionally biased region" description="Low complexity" evidence="10">
    <location>
        <begin position="1"/>
        <end position="14"/>
    </location>
</feature>
<dbReference type="PROSITE" id="PS51195">
    <property type="entry name" value="Q_MOTIF"/>
    <property type="match status" value="1"/>
</dbReference>
<evidence type="ECO:0000259" key="13">
    <source>
        <dbReference type="PROSITE" id="PS51195"/>
    </source>
</evidence>
<feature type="region of interest" description="Disordered" evidence="10">
    <location>
        <begin position="1"/>
        <end position="53"/>
    </location>
</feature>
<feature type="compositionally biased region" description="Basic and acidic residues" evidence="10">
    <location>
        <begin position="15"/>
        <end position="24"/>
    </location>
</feature>
<keyword evidence="5 9" id="KW-0347">Helicase</keyword>
<sequence>MYYSRNNKKSSYSSDRNDRNDRKSYGSNRGQPKWGTSEVDSYKGEPKHPAVPFEKNFYKESNKLSESEVEEFRRKHDMRTHGDVPQPYINFKDTPFSREILESFTRKNYTAPTPIQAQGWPMALTGQDMVGIAQTGSGKTLSFVLPALIHAKAQEPLRPGDGPIVLVLAPTRELVLQIKDVFDEYARFFGMKCTAVYGGVSSYNQKRDIEMGCEIVVAAPGRLIDLNEQGVCFLNRVSFLILDEADRMLDMGFEPQIKKIIAQTNPDRQTLMWSATWPKEVKRLAESYMTNYFQITVGSEDLKTNKKIKQEVFVIREHEKNDLLMDCLKKRRDDKIIIFTNKKRTCDDLEHHLYRSGFKAKAIHGDKTQNIRDSIISDFRSGYKNILIATDVVGRGLDIKDVSIVINYDFPNNIEDYVHRIGRTARGDTLTGLSHSYVTSENRGVARDLIKMLKDANQEVKPELTDLASQSSYGRGNSRYGGSRNYRDYY</sequence>
<dbReference type="EC" id="3.6.4.13" evidence="2"/>
<evidence type="ECO:0000256" key="2">
    <source>
        <dbReference type="ARBA" id="ARBA00012552"/>
    </source>
</evidence>
<keyword evidence="7" id="KW-0539">Nucleus</keyword>
<dbReference type="FunFam" id="3.40.50.300:FF:000008">
    <property type="entry name" value="ATP-dependent RNA helicase RhlB"/>
    <property type="match status" value="1"/>
</dbReference>
<dbReference type="VEuPathDB" id="MicrosporidiaDB:NBO_1441g0003"/>
<feature type="compositionally biased region" description="Low complexity" evidence="10">
    <location>
        <begin position="471"/>
        <end position="484"/>
    </location>
</feature>
<evidence type="ECO:0000256" key="5">
    <source>
        <dbReference type="ARBA" id="ARBA00022806"/>
    </source>
</evidence>
<dbReference type="GO" id="GO:0005634">
    <property type="term" value="C:nucleus"/>
    <property type="evidence" value="ECO:0007669"/>
    <property type="project" value="UniProtKB-SubCell"/>
</dbReference>
<dbReference type="PANTHER" id="PTHR47958">
    <property type="entry name" value="ATP-DEPENDENT RNA HELICASE DBP3"/>
    <property type="match status" value="1"/>
</dbReference>
<feature type="short sequence motif" description="Q motif" evidence="8">
    <location>
        <begin position="89"/>
        <end position="117"/>
    </location>
</feature>
<name>R0KKR2_NOSB1</name>
<keyword evidence="4 9" id="KW-0378">Hydrolase</keyword>
<comment type="subcellular location">
    <subcellularLocation>
        <location evidence="1">Nucleus</location>
    </subcellularLocation>
</comment>
<evidence type="ECO:0000256" key="7">
    <source>
        <dbReference type="ARBA" id="ARBA00023242"/>
    </source>
</evidence>
<dbReference type="GO" id="GO:0003724">
    <property type="term" value="F:RNA helicase activity"/>
    <property type="evidence" value="ECO:0007669"/>
    <property type="project" value="UniProtKB-EC"/>
</dbReference>
<evidence type="ECO:0000256" key="9">
    <source>
        <dbReference type="RuleBase" id="RU000492"/>
    </source>
</evidence>
<dbReference type="SMART" id="SM00490">
    <property type="entry name" value="HELICc"/>
    <property type="match status" value="1"/>
</dbReference>
<evidence type="ECO:0000256" key="1">
    <source>
        <dbReference type="ARBA" id="ARBA00004123"/>
    </source>
</evidence>
<dbReference type="InterPro" id="IPR011545">
    <property type="entry name" value="DEAD/DEAH_box_helicase_dom"/>
</dbReference>
<evidence type="ECO:0000313" key="15">
    <source>
        <dbReference type="Proteomes" id="UP000016927"/>
    </source>
</evidence>
<organism evidence="14 15">
    <name type="scientific">Nosema bombycis (strain CQ1 / CVCC 102059)</name>
    <name type="common">Microsporidian parasite</name>
    <name type="synonym">Pebrine of silkworm</name>
    <dbReference type="NCBI Taxonomy" id="578461"/>
    <lineage>
        <taxon>Eukaryota</taxon>
        <taxon>Fungi</taxon>
        <taxon>Fungi incertae sedis</taxon>
        <taxon>Microsporidia</taxon>
        <taxon>Nosematidae</taxon>
        <taxon>Nosema</taxon>
    </lineage>
</organism>
<dbReference type="FunFam" id="3.40.50.300:FF:000079">
    <property type="entry name" value="probable ATP-dependent RNA helicase DDX17"/>
    <property type="match status" value="1"/>
</dbReference>
<dbReference type="PROSITE" id="PS51192">
    <property type="entry name" value="HELICASE_ATP_BIND_1"/>
    <property type="match status" value="1"/>
</dbReference>
<evidence type="ECO:0000259" key="12">
    <source>
        <dbReference type="PROSITE" id="PS51194"/>
    </source>
</evidence>
<gene>
    <name evidence="14" type="primary">DBP2</name>
    <name evidence="14" type="ORF">NBO_1441g0003</name>
</gene>
<dbReference type="PROSITE" id="PS51194">
    <property type="entry name" value="HELICASE_CTER"/>
    <property type="match status" value="1"/>
</dbReference>
<evidence type="ECO:0000256" key="3">
    <source>
        <dbReference type="ARBA" id="ARBA00022741"/>
    </source>
</evidence>
<dbReference type="SUPFAM" id="SSF52540">
    <property type="entry name" value="P-loop containing nucleoside triphosphate hydrolases"/>
    <property type="match status" value="1"/>
</dbReference>
<dbReference type="GO" id="GO:0016787">
    <property type="term" value="F:hydrolase activity"/>
    <property type="evidence" value="ECO:0007669"/>
    <property type="project" value="UniProtKB-KW"/>
</dbReference>
<dbReference type="EMBL" id="KB910348">
    <property type="protein sequence ID" value="EOB11206.1"/>
    <property type="molecule type" value="Genomic_DNA"/>
</dbReference>
<accession>R0KKR2</accession>
<dbReference type="InterPro" id="IPR014001">
    <property type="entry name" value="Helicase_ATP-bd"/>
</dbReference>
<dbReference type="SMART" id="SM00487">
    <property type="entry name" value="DEXDc"/>
    <property type="match status" value="1"/>
</dbReference>
<keyword evidence="3 9" id="KW-0547">Nucleotide-binding</keyword>
<dbReference type="PROSITE" id="PS00039">
    <property type="entry name" value="DEAD_ATP_HELICASE"/>
    <property type="match status" value="1"/>
</dbReference>
<feature type="domain" description="Helicase C-terminal" evidence="12">
    <location>
        <begin position="307"/>
        <end position="468"/>
    </location>
</feature>
<keyword evidence="6 9" id="KW-0067">ATP-binding</keyword>
<dbReference type="AlphaFoldDB" id="R0KKR2"/>
<evidence type="ECO:0000256" key="10">
    <source>
        <dbReference type="SAM" id="MobiDB-lite"/>
    </source>
</evidence>
<evidence type="ECO:0000256" key="6">
    <source>
        <dbReference type="ARBA" id="ARBA00022840"/>
    </source>
</evidence>
<proteinExistence type="inferred from homology"/>
<dbReference type="InterPro" id="IPR001650">
    <property type="entry name" value="Helicase_C-like"/>
</dbReference>
<evidence type="ECO:0000256" key="8">
    <source>
        <dbReference type="PROSITE-ProRule" id="PRU00552"/>
    </source>
</evidence>
<dbReference type="GO" id="GO:0005524">
    <property type="term" value="F:ATP binding"/>
    <property type="evidence" value="ECO:0007669"/>
    <property type="project" value="UniProtKB-KW"/>
</dbReference>
<feature type="domain" description="Helicase ATP-binding" evidence="11">
    <location>
        <begin position="120"/>
        <end position="295"/>
    </location>
</feature>
<reference evidence="14 15" key="1">
    <citation type="journal article" date="2013" name="BMC Genomics">
        <title>Comparative genomics of parasitic silkworm microsporidia reveal an association between genome expansion and host adaptation.</title>
        <authorList>
            <person name="Pan G."/>
            <person name="Xu J."/>
            <person name="Li T."/>
            <person name="Xia Q."/>
            <person name="Liu S.L."/>
            <person name="Zhang G."/>
            <person name="Li S."/>
            <person name="Li C."/>
            <person name="Liu H."/>
            <person name="Yang L."/>
            <person name="Liu T."/>
            <person name="Zhang X."/>
            <person name="Wu Z."/>
            <person name="Fan W."/>
            <person name="Dang X."/>
            <person name="Xiang H."/>
            <person name="Tao M."/>
            <person name="Li Y."/>
            <person name="Hu J."/>
            <person name="Li Z."/>
            <person name="Lin L."/>
            <person name="Luo J."/>
            <person name="Geng L."/>
            <person name="Wang L."/>
            <person name="Long M."/>
            <person name="Wan Y."/>
            <person name="He N."/>
            <person name="Zhang Z."/>
            <person name="Lu C."/>
            <person name="Keeling P.J."/>
            <person name="Wang J."/>
            <person name="Xiang Z."/>
            <person name="Zhou Z."/>
        </authorList>
    </citation>
    <scope>NUCLEOTIDE SEQUENCE [LARGE SCALE GENOMIC DNA]</scope>
    <source>
        <strain evidence="15">CQ1 / CVCC 102059</strain>
    </source>
</reference>
<dbReference type="CDD" id="cd17966">
    <property type="entry name" value="DEADc_DDX5_DDX17"/>
    <property type="match status" value="1"/>
</dbReference>
<dbReference type="Proteomes" id="UP000016927">
    <property type="component" value="Unassembled WGS sequence"/>
</dbReference>
<keyword evidence="15" id="KW-1185">Reference proteome</keyword>
<dbReference type="InterPro" id="IPR014014">
    <property type="entry name" value="RNA_helicase_DEAD_Q_motif"/>
</dbReference>
<comment type="similarity">
    <text evidence="9">Belongs to the DEAD box helicase family.</text>
</comment>
<dbReference type="OMA" id="MGQTANY"/>
<evidence type="ECO:0000313" key="14">
    <source>
        <dbReference type="EMBL" id="EOB11206.1"/>
    </source>
</evidence>
<dbReference type="Gene3D" id="3.40.50.300">
    <property type="entry name" value="P-loop containing nucleotide triphosphate hydrolases"/>
    <property type="match status" value="2"/>
</dbReference>
<dbReference type="InterPro" id="IPR027417">
    <property type="entry name" value="P-loop_NTPase"/>
</dbReference>
<feature type="domain" description="DEAD-box RNA helicase Q" evidence="13">
    <location>
        <begin position="89"/>
        <end position="117"/>
    </location>
</feature>
<dbReference type="Pfam" id="PF00270">
    <property type="entry name" value="DEAD"/>
    <property type="match status" value="1"/>
</dbReference>
<dbReference type="GO" id="GO:0003676">
    <property type="term" value="F:nucleic acid binding"/>
    <property type="evidence" value="ECO:0007669"/>
    <property type="project" value="InterPro"/>
</dbReference>
<dbReference type="Pfam" id="PF00271">
    <property type="entry name" value="Helicase_C"/>
    <property type="match status" value="1"/>
</dbReference>
<dbReference type="HOGENOM" id="CLU_003041_16_9_1"/>
<dbReference type="STRING" id="578461.R0KKR2"/>
<dbReference type="CDD" id="cd18787">
    <property type="entry name" value="SF2_C_DEAD"/>
    <property type="match status" value="1"/>
</dbReference>
<dbReference type="InterPro" id="IPR000629">
    <property type="entry name" value="RNA-helicase_DEAD-box_CS"/>
</dbReference>